<evidence type="ECO:0000256" key="12">
    <source>
        <dbReference type="PROSITE-ProRule" id="PRU01360"/>
    </source>
</evidence>
<keyword evidence="4" id="KW-0410">Iron transport</keyword>
<keyword evidence="11 12" id="KW-0998">Cell outer membrane</keyword>
<dbReference type="PROSITE" id="PS52016">
    <property type="entry name" value="TONB_DEPENDENT_REC_3"/>
    <property type="match status" value="1"/>
</dbReference>
<evidence type="ECO:0000256" key="3">
    <source>
        <dbReference type="ARBA" id="ARBA00022452"/>
    </source>
</evidence>
<keyword evidence="14" id="KW-0675">Receptor</keyword>
<evidence type="ECO:0000313" key="15">
    <source>
        <dbReference type="Proteomes" id="UP000002531"/>
    </source>
</evidence>
<dbReference type="Proteomes" id="UP000002531">
    <property type="component" value="Chromosome"/>
</dbReference>
<evidence type="ECO:0000313" key="14">
    <source>
        <dbReference type="EMBL" id="ABA03992.1"/>
    </source>
</evidence>
<keyword evidence="8" id="KW-0406">Ion transport</keyword>
<comment type="subcellular location">
    <subcellularLocation>
        <location evidence="1 12">Cell outer membrane</location>
        <topology evidence="1 12">Multi-pass membrane protein</topology>
    </subcellularLocation>
</comment>
<dbReference type="Gene3D" id="2.40.170.20">
    <property type="entry name" value="TonB-dependent receptor, beta-barrel domain"/>
    <property type="match status" value="1"/>
</dbReference>
<keyword evidence="10 12" id="KW-0472">Membrane</keyword>
<organism evidence="14 15">
    <name type="scientific">Nitrobacter winogradskyi (strain ATCC 25391 / DSM 10237 / CIP 104748 / NCIMB 11846 / Nb-255)</name>
    <dbReference type="NCBI Taxonomy" id="323098"/>
    <lineage>
        <taxon>Bacteria</taxon>
        <taxon>Pseudomonadati</taxon>
        <taxon>Pseudomonadota</taxon>
        <taxon>Alphaproteobacteria</taxon>
        <taxon>Hyphomicrobiales</taxon>
        <taxon>Nitrobacteraceae</taxon>
        <taxon>Nitrobacter</taxon>
    </lineage>
</organism>
<dbReference type="InterPro" id="IPR039426">
    <property type="entry name" value="TonB-dep_rcpt-like"/>
</dbReference>
<evidence type="ECO:0000256" key="4">
    <source>
        <dbReference type="ARBA" id="ARBA00022496"/>
    </source>
</evidence>
<evidence type="ECO:0000256" key="8">
    <source>
        <dbReference type="ARBA" id="ARBA00023065"/>
    </source>
</evidence>
<name>Q3SUP9_NITWN</name>
<dbReference type="EMBL" id="CP000115">
    <property type="protein sequence ID" value="ABA03992.1"/>
    <property type="molecule type" value="Genomic_DNA"/>
</dbReference>
<keyword evidence="5 12" id="KW-0812">Transmembrane</keyword>
<accession>Q3SUP9</accession>
<dbReference type="InterPro" id="IPR000531">
    <property type="entry name" value="Beta-barrel_TonB"/>
</dbReference>
<protein>
    <submittedName>
        <fullName evidence="14">Ferric siderophore receptor</fullName>
    </submittedName>
</protein>
<dbReference type="SUPFAM" id="SSF56935">
    <property type="entry name" value="Porins"/>
    <property type="match status" value="1"/>
</dbReference>
<dbReference type="KEGG" id="nwi:Nwi_0726"/>
<dbReference type="Pfam" id="PF00593">
    <property type="entry name" value="TonB_dep_Rec_b-barrel"/>
    <property type="match status" value="1"/>
</dbReference>
<reference evidence="14 15" key="1">
    <citation type="journal article" date="2006" name="Appl. Environ. Microbiol.">
        <title>Genome sequence of the chemolithoautotrophic nitrite-oxidizing bacterium Nitrobacter winogradskyi Nb-255.</title>
        <authorList>
            <person name="Starkenburg S.R."/>
            <person name="Chain P.S."/>
            <person name="Sayavedra-Soto L.A."/>
            <person name="Hauser L."/>
            <person name="Land M.L."/>
            <person name="Larimer F.W."/>
            <person name="Malfatti S.A."/>
            <person name="Klotz M.G."/>
            <person name="Bottomley P.J."/>
            <person name="Arp D.J."/>
            <person name="Hickey W.J."/>
        </authorList>
    </citation>
    <scope>NUCLEOTIDE SEQUENCE [LARGE SCALE GENOMIC DNA]</scope>
    <source>
        <strain evidence="15">ATCC 25391 / DSM 10237 / CIP 104748 / NCIMB 11846 / Nb-255</strain>
    </source>
</reference>
<dbReference type="RefSeq" id="WP_011314046.1">
    <property type="nucleotide sequence ID" value="NC_007406.1"/>
</dbReference>
<feature type="domain" description="TonB-dependent receptor-like beta-barrel" evidence="13">
    <location>
        <begin position="3"/>
        <end position="148"/>
    </location>
</feature>
<dbReference type="GO" id="GO:0015344">
    <property type="term" value="F:siderophore uptake transmembrane transporter activity"/>
    <property type="evidence" value="ECO:0007669"/>
    <property type="project" value="TreeGrafter"/>
</dbReference>
<evidence type="ECO:0000256" key="1">
    <source>
        <dbReference type="ARBA" id="ARBA00004571"/>
    </source>
</evidence>
<keyword evidence="7" id="KW-0408">Iron</keyword>
<evidence type="ECO:0000259" key="13">
    <source>
        <dbReference type="Pfam" id="PF00593"/>
    </source>
</evidence>
<evidence type="ECO:0000256" key="7">
    <source>
        <dbReference type="ARBA" id="ARBA00023004"/>
    </source>
</evidence>
<dbReference type="PANTHER" id="PTHR32552">
    <property type="entry name" value="FERRICHROME IRON RECEPTOR-RELATED"/>
    <property type="match status" value="1"/>
</dbReference>
<sequence>MNLRITAAIYDLRRKNVTTRDPAHPFFSIQTGEVTARGFEFEAVTSLTSGLSLTGAYAYNDARVTESNDANLGMRPIRTPQHLASVWANYTIHDGALNGLTLGGGVRYVGASAGDFMNTFYAPAYTVVDAMARYDIDSWRFSLNVTNLFDTQYVAGCGYIGQCNVGRVRTVLGRVSYRW</sequence>
<dbReference type="HOGENOM" id="CLU_136778_1_1_5"/>
<keyword evidence="2 12" id="KW-0813">Transport</keyword>
<dbReference type="STRING" id="323098.Nwi_0726"/>
<evidence type="ECO:0000256" key="2">
    <source>
        <dbReference type="ARBA" id="ARBA00022448"/>
    </source>
</evidence>
<proteinExistence type="inferred from homology"/>
<evidence type="ECO:0000256" key="10">
    <source>
        <dbReference type="ARBA" id="ARBA00023136"/>
    </source>
</evidence>
<dbReference type="PANTHER" id="PTHR32552:SF68">
    <property type="entry name" value="FERRICHROME OUTER MEMBRANE TRANSPORTER_PHAGE RECEPTOR"/>
    <property type="match status" value="1"/>
</dbReference>
<keyword evidence="6" id="KW-0732">Signal</keyword>
<dbReference type="eggNOG" id="COG4773">
    <property type="taxonomic scope" value="Bacteria"/>
</dbReference>
<evidence type="ECO:0000256" key="6">
    <source>
        <dbReference type="ARBA" id="ARBA00022729"/>
    </source>
</evidence>
<evidence type="ECO:0000256" key="5">
    <source>
        <dbReference type="ARBA" id="ARBA00022692"/>
    </source>
</evidence>
<evidence type="ECO:0000256" key="11">
    <source>
        <dbReference type="ARBA" id="ARBA00023237"/>
    </source>
</evidence>
<dbReference type="InterPro" id="IPR036942">
    <property type="entry name" value="Beta-barrel_TonB_sf"/>
</dbReference>
<gene>
    <name evidence="14" type="ordered locus">Nwi_0726</name>
</gene>
<dbReference type="AlphaFoldDB" id="Q3SUP9"/>
<evidence type="ECO:0000256" key="9">
    <source>
        <dbReference type="ARBA" id="ARBA00023077"/>
    </source>
</evidence>
<dbReference type="GO" id="GO:0009279">
    <property type="term" value="C:cell outer membrane"/>
    <property type="evidence" value="ECO:0007669"/>
    <property type="project" value="UniProtKB-SubCell"/>
</dbReference>
<keyword evidence="9" id="KW-0798">TonB box</keyword>
<keyword evidence="3 12" id="KW-1134">Transmembrane beta strand</keyword>
<keyword evidence="15" id="KW-1185">Reference proteome</keyword>
<comment type="similarity">
    <text evidence="12">Belongs to the TonB-dependent receptor family.</text>
</comment>